<dbReference type="SUPFAM" id="SSF55920">
    <property type="entry name" value="Creatinase/aminopeptidase"/>
    <property type="match status" value="1"/>
</dbReference>
<feature type="binding site" evidence="7">
    <location>
        <position position="417"/>
    </location>
    <ligand>
        <name>Mn(2+)</name>
        <dbReference type="ChEBI" id="CHEBI:29035"/>
        <label>2</label>
    </ligand>
</feature>
<dbReference type="PANTHER" id="PTHR43226">
    <property type="entry name" value="XAA-PRO AMINOPEPTIDASE 3"/>
    <property type="match status" value="1"/>
</dbReference>
<dbReference type="Pfam" id="PF21216">
    <property type="entry name" value="PepQ_N"/>
    <property type="match status" value="1"/>
</dbReference>
<keyword evidence="2 7" id="KW-0479">Metal-binding</keyword>
<name>A0A7Y3TZC4_9GAMM</name>
<accession>A0A7Y3TZC4</accession>
<evidence type="ECO:0000256" key="2">
    <source>
        <dbReference type="ARBA" id="ARBA00022723"/>
    </source>
</evidence>
<reference evidence="10 11" key="1">
    <citation type="submission" date="2020-05" db="EMBL/GenBank/DDBJ databases">
        <authorList>
            <person name="Ruan W."/>
            <person name="Jeon C.O."/>
            <person name="Chun B.H."/>
        </authorList>
    </citation>
    <scope>NUCLEOTIDE SEQUENCE [LARGE SCALE GENOMIC DNA]</scope>
    <source>
        <strain evidence="10 11">TBZ9</strain>
    </source>
</reference>
<dbReference type="GO" id="GO:0008235">
    <property type="term" value="F:metalloexopeptidase activity"/>
    <property type="evidence" value="ECO:0007669"/>
    <property type="project" value="UniProtKB-UniRule"/>
</dbReference>
<dbReference type="GO" id="GO:0006508">
    <property type="term" value="P:proteolysis"/>
    <property type="evidence" value="ECO:0007669"/>
    <property type="project" value="UniProtKB-KW"/>
</dbReference>
<evidence type="ECO:0000256" key="5">
    <source>
        <dbReference type="ARBA" id="ARBA00023049"/>
    </source>
</evidence>
<comment type="cofactor">
    <cofactor evidence="7">
        <name>Mn(2+)</name>
        <dbReference type="ChEBI" id="CHEBI:29035"/>
    </cofactor>
    <text evidence="7">Binds 2 manganese ions per subunit.</text>
</comment>
<dbReference type="GO" id="GO:0016795">
    <property type="term" value="F:phosphoric triester hydrolase activity"/>
    <property type="evidence" value="ECO:0007669"/>
    <property type="project" value="InterPro"/>
</dbReference>
<dbReference type="HAMAP" id="MF_01279">
    <property type="entry name" value="X_Pro_dipeptid"/>
    <property type="match status" value="1"/>
</dbReference>
<evidence type="ECO:0000313" key="11">
    <source>
        <dbReference type="Proteomes" id="UP000588806"/>
    </source>
</evidence>
<reference evidence="10 11" key="2">
    <citation type="submission" date="2020-06" db="EMBL/GenBank/DDBJ databases">
        <title>Halomonas songnenensis sp. nov., a moderately halophilic bacterium isolated from saline and alkaline soils.</title>
        <authorList>
            <person name="Jiang J."/>
            <person name="Pan Y."/>
        </authorList>
    </citation>
    <scope>NUCLEOTIDE SEQUENCE [LARGE SCALE GENOMIC DNA]</scope>
    <source>
        <strain evidence="10 11">TBZ9</strain>
    </source>
</reference>
<dbReference type="InterPro" id="IPR048819">
    <property type="entry name" value="PepQ_N"/>
</dbReference>
<keyword evidence="11" id="KW-1185">Reference proteome</keyword>
<dbReference type="Proteomes" id="UP000588806">
    <property type="component" value="Unassembled WGS sequence"/>
</dbReference>
<protein>
    <recommendedName>
        <fullName evidence="7">Xaa-Pro dipeptidase</fullName>
        <shortName evidence="7">X-Pro dipeptidase</shortName>
        <ecNumber evidence="7">3.4.13.9</ecNumber>
    </recommendedName>
    <alternativeName>
        <fullName evidence="7">Imidodipeptidase</fullName>
    </alternativeName>
    <alternativeName>
        <fullName evidence="7">Proline dipeptidase</fullName>
        <shortName evidence="7">Prolidase</shortName>
    </alternativeName>
</protein>
<dbReference type="InterPro" id="IPR036005">
    <property type="entry name" value="Creatinase/aminopeptidase-like"/>
</dbReference>
<dbReference type="Gene3D" id="3.90.230.10">
    <property type="entry name" value="Creatinase/methionine aminopeptidase superfamily"/>
    <property type="match status" value="1"/>
</dbReference>
<dbReference type="InterPro" id="IPR052433">
    <property type="entry name" value="X-Pro_dipept-like"/>
</dbReference>
<gene>
    <name evidence="7 10" type="primary">pepQ</name>
    <name evidence="10" type="ORF">HLB35_11500</name>
</gene>
<evidence type="ECO:0000256" key="6">
    <source>
        <dbReference type="ARBA" id="ARBA00023211"/>
    </source>
</evidence>
<dbReference type="InterPro" id="IPR022846">
    <property type="entry name" value="X_Pro_dipept"/>
</dbReference>
<evidence type="ECO:0000256" key="3">
    <source>
        <dbReference type="ARBA" id="ARBA00022801"/>
    </source>
</evidence>
<evidence type="ECO:0000313" key="10">
    <source>
        <dbReference type="EMBL" id="NOG32227.1"/>
    </source>
</evidence>
<dbReference type="GO" id="GO:0004177">
    <property type="term" value="F:aminopeptidase activity"/>
    <property type="evidence" value="ECO:0007669"/>
    <property type="project" value="TreeGrafter"/>
</dbReference>
<feature type="binding site" evidence="7">
    <location>
        <position position="380"/>
    </location>
    <ligand>
        <name>Mn(2+)</name>
        <dbReference type="ChEBI" id="CHEBI:29035"/>
        <label>1</label>
    </ligand>
</feature>
<evidence type="ECO:0000259" key="9">
    <source>
        <dbReference type="Pfam" id="PF21216"/>
    </source>
</evidence>
<keyword evidence="5 7" id="KW-0482">Metalloprotease</keyword>
<evidence type="ECO:0000256" key="1">
    <source>
        <dbReference type="ARBA" id="ARBA00022670"/>
    </source>
</evidence>
<feature type="binding site" evidence="7">
    <location>
        <position position="254"/>
    </location>
    <ligand>
        <name>Mn(2+)</name>
        <dbReference type="ChEBI" id="CHEBI:29035"/>
        <label>1</label>
    </ligand>
</feature>
<comment type="caution">
    <text evidence="10">The sequence shown here is derived from an EMBL/GenBank/DDBJ whole genome shotgun (WGS) entry which is preliminary data.</text>
</comment>
<dbReference type="InterPro" id="IPR001131">
    <property type="entry name" value="Peptidase_M24B_aminopep-P_CS"/>
</dbReference>
<feature type="binding site" evidence="7">
    <location>
        <position position="243"/>
    </location>
    <ligand>
        <name>Mn(2+)</name>
        <dbReference type="ChEBI" id="CHEBI:29035"/>
        <label>2</label>
    </ligand>
</feature>
<comment type="function">
    <text evidence="7">Splits dipeptides with a prolyl residue in the C-terminal position.</text>
</comment>
<dbReference type="EC" id="3.4.13.9" evidence="7"/>
<dbReference type="InterPro" id="IPR029149">
    <property type="entry name" value="Creatin/AminoP/Spt16_N"/>
</dbReference>
<dbReference type="Gene3D" id="3.40.350.10">
    <property type="entry name" value="Creatinase/prolidase N-terminal domain"/>
    <property type="match status" value="1"/>
</dbReference>
<dbReference type="InterPro" id="IPR000994">
    <property type="entry name" value="Pept_M24"/>
</dbReference>
<dbReference type="GO" id="GO:0046872">
    <property type="term" value="F:metal ion binding"/>
    <property type="evidence" value="ECO:0007669"/>
    <property type="project" value="UniProtKB-KW"/>
</dbReference>
<dbReference type="EMBL" id="JABFHI010000004">
    <property type="protein sequence ID" value="NOG32227.1"/>
    <property type="molecule type" value="Genomic_DNA"/>
</dbReference>
<keyword evidence="3 7" id="KW-0378">Hydrolase</keyword>
<keyword evidence="1 7" id="KW-0645">Protease</keyword>
<feature type="binding site" evidence="7">
    <location>
        <position position="336"/>
    </location>
    <ligand>
        <name>Mn(2+)</name>
        <dbReference type="ChEBI" id="CHEBI:29035"/>
        <label>1</label>
    </ligand>
</feature>
<dbReference type="Pfam" id="PF00557">
    <property type="entry name" value="Peptidase_M24"/>
    <property type="match status" value="1"/>
</dbReference>
<organism evidence="10 11">
    <name type="scientific">Vreelandella azerica</name>
    <dbReference type="NCBI Taxonomy" id="2732867"/>
    <lineage>
        <taxon>Bacteria</taxon>
        <taxon>Pseudomonadati</taxon>
        <taxon>Pseudomonadota</taxon>
        <taxon>Gammaproteobacteria</taxon>
        <taxon>Oceanospirillales</taxon>
        <taxon>Halomonadaceae</taxon>
        <taxon>Vreelandella</taxon>
    </lineage>
</organism>
<dbReference type="AlphaFoldDB" id="A0A7Y3TZC4"/>
<dbReference type="PANTHER" id="PTHR43226:SF8">
    <property type="entry name" value="XAA-PRO DIPEPTIDASE"/>
    <property type="match status" value="1"/>
</dbReference>
<keyword evidence="6 7" id="KW-0464">Manganese</keyword>
<sequence length="432" mass="47597">MPESLHQQQSDHLQHLLNAYRSLMSQFNLDAIAIYSGHPSAHYADDQLANFQAYGHFVHWVPLVDAAHSWLVIHPDARPTLHLHAPADFWHQPTTLPEEPWVGEFEVVLCNDIQTPQLSQNSAWIGDAAALEQAGLAVPEGAANPHSLLLALDELRVIKSDYEISCIREANRLAMAGHQAAHAAFAGAASELDIQLAYLAASRQRESQLPYASIVGMNEHAGILHYQHYNAQTTHQRFSLLVDAGSRYRGYSADITRTHLGPDAPALFEALIDALHDLKDQLIEKAKPGQRFTALQEEMHQSLADILIHHDLYRGSAESAVSEGVTRAFCPHGLGHLLGIQVHDVAGLRTPAGEPAPAPSEHPALRLTRELEVGMVITIEPGLYFIPMLLAPLRQQSLPINWILVEQLTPCGGIRIEDNIVITENGHENLTP</sequence>
<comment type="similarity">
    <text evidence="7">Belongs to the peptidase M24B family. Bacterial-type prolidase subfamily.</text>
</comment>
<dbReference type="RefSeq" id="WP_171702681.1">
    <property type="nucleotide sequence ID" value="NZ_JABFHI010000004.1"/>
</dbReference>
<keyword evidence="4 7" id="KW-0224">Dipeptidase</keyword>
<dbReference type="GO" id="GO:0005829">
    <property type="term" value="C:cytosol"/>
    <property type="evidence" value="ECO:0007669"/>
    <property type="project" value="TreeGrafter"/>
</dbReference>
<comment type="catalytic activity">
    <reaction evidence="7">
        <text>Xaa-L-Pro dipeptide + H2O = an L-alpha-amino acid + L-proline</text>
        <dbReference type="Rhea" id="RHEA:76407"/>
        <dbReference type="ChEBI" id="CHEBI:15377"/>
        <dbReference type="ChEBI" id="CHEBI:59869"/>
        <dbReference type="ChEBI" id="CHEBI:60039"/>
        <dbReference type="ChEBI" id="CHEBI:195196"/>
        <dbReference type="EC" id="3.4.13.9"/>
    </reaction>
</comment>
<dbReference type="PROSITE" id="PS00491">
    <property type="entry name" value="PROLINE_PEPTIDASE"/>
    <property type="match status" value="1"/>
</dbReference>
<dbReference type="GO" id="GO:0102009">
    <property type="term" value="F:proline dipeptidase activity"/>
    <property type="evidence" value="ECO:0007669"/>
    <property type="project" value="UniProtKB-EC"/>
</dbReference>
<evidence type="ECO:0000256" key="4">
    <source>
        <dbReference type="ARBA" id="ARBA00022997"/>
    </source>
</evidence>
<evidence type="ECO:0000256" key="7">
    <source>
        <dbReference type="HAMAP-Rule" id="MF_01279"/>
    </source>
</evidence>
<feature type="binding site" evidence="7">
    <location>
        <position position="417"/>
    </location>
    <ligand>
        <name>Mn(2+)</name>
        <dbReference type="ChEBI" id="CHEBI:29035"/>
        <label>1</label>
    </ligand>
</feature>
<feature type="binding site" evidence="7">
    <location>
        <position position="254"/>
    </location>
    <ligand>
        <name>Mn(2+)</name>
        <dbReference type="ChEBI" id="CHEBI:29035"/>
        <label>2</label>
    </ligand>
</feature>
<feature type="domain" description="Peptidase M24" evidence="8">
    <location>
        <begin position="166"/>
        <end position="424"/>
    </location>
</feature>
<proteinExistence type="inferred from homology"/>
<evidence type="ECO:0000259" key="8">
    <source>
        <dbReference type="Pfam" id="PF00557"/>
    </source>
</evidence>
<dbReference type="NCBIfam" id="NF010133">
    <property type="entry name" value="PRK13607.1"/>
    <property type="match status" value="1"/>
</dbReference>
<feature type="domain" description="Xaa-Pro dipeptidase N-terminal" evidence="9">
    <location>
        <begin position="10"/>
        <end position="152"/>
    </location>
</feature>